<dbReference type="Proteomes" id="UP000501452">
    <property type="component" value="Chromosome"/>
</dbReference>
<protein>
    <submittedName>
        <fullName evidence="2">NAD(P)H-binding protein</fullName>
    </submittedName>
</protein>
<dbReference type="CDD" id="cd05243">
    <property type="entry name" value="SDR_a5"/>
    <property type="match status" value="1"/>
</dbReference>
<evidence type="ECO:0000313" key="2">
    <source>
        <dbReference type="EMBL" id="QIN84847.1"/>
    </source>
</evidence>
<evidence type="ECO:0000259" key="1">
    <source>
        <dbReference type="Pfam" id="PF13460"/>
    </source>
</evidence>
<dbReference type="RefSeq" id="WP_166179442.1">
    <property type="nucleotide sequence ID" value="NZ_CP045119.1"/>
</dbReference>
<dbReference type="KEGG" id="rub:GBA63_21020"/>
<dbReference type="Gene3D" id="3.40.50.720">
    <property type="entry name" value="NAD(P)-binding Rossmann-like Domain"/>
    <property type="match status" value="1"/>
</dbReference>
<gene>
    <name evidence="2" type="ORF">GBA63_21020</name>
</gene>
<reference evidence="2 3" key="1">
    <citation type="submission" date="2019-10" db="EMBL/GenBank/DDBJ databases">
        <title>Rubrobacter sp nov SCSIO 52090 isolated from a deep-sea sediment in the South China Sea.</title>
        <authorList>
            <person name="Chen R.W."/>
        </authorList>
    </citation>
    <scope>NUCLEOTIDE SEQUENCE [LARGE SCALE GENOMIC DNA]</scope>
    <source>
        <strain evidence="2 3">SCSIO 52909</strain>
    </source>
</reference>
<sequence>MKVLVAGAHGNTARRLVRALVKNGHEVRGLVRKEGQLPDVEADGAEAVLVDLEAEEVDGAVGEAVAGCDAVVFAAGAGAGSGAARKETMDYGGAAKLVEAAEKKGVGRYLMLSSMGADDPEGRDEAMRPYLRAKGRADEKLRESGLEWTIIRPGRLTDGEGAGRIDAAESLGRYGEIPREDVAAAFAVALESPNTVGKTFEILSGETPVREALEGL</sequence>
<accession>A0A6G8QF31</accession>
<name>A0A6G8QF31_9ACTN</name>
<organism evidence="2 3">
    <name type="scientific">Rubrobacter tropicus</name>
    <dbReference type="NCBI Taxonomy" id="2653851"/>
    <lineage>
        <taxon>Bacteria</taxon>
        <taxon>Bacillati</taxon>
        <taxon>Actinomycetota</taxon>
        <taxon>Rubrobacteria</taxon>
        <taxon>Rubrobacterales</taxon>
        <taxon>Rubrobacteraceae</taxon>
        <taxon>Rubrobacter</taxon>
    </lineage>
</organism>
<dbReference type="PANTHER" id="PTHR15020">
    <property type="entry name" value="FLAVIN REDUCTASE-RELATED"/>
    <property type="match status" value="1"/>
</dbReference>
<dbReference type="InterPro" id="IPR036291">
    <property type="entry name" value="NAD(P)-bd_dom_sf"/>
</dbReference>
<dbReference type="EMBL" id="CP045119">
    <property type="protein sequence ID" value="QIN84847.1"/>
    <property type="molecule type" value="Genomic_DNA"/>
</dbReference>
<dbReference type="AlphaFoldDB" id="A0A6G8QF31"/>
<dbReference type="PANTHER" id="PTHR15020:SF50">
    <property type="entry name" value="UPF0659 PROTEIN YMR090W"/>
    <property type="match status" value="1"/>
</dbReference>
<feature type="domain" description="NAD(P)-binding" evidence="1">
    <location>
        <begin position="7"/>
        <end position="193"/>
    </location>
</feature>
<dbReference type="Pfam" id="PF13460">
    <property type="entry name" value="NAD_binding_10"/>
    <property type="match status" value="1"/>
</dbReference>
<dbReference type="SUPFAM" id="SSF51735">
    <property type="entry name" value="NAD(P)-binding Rossmann-fold domains"/>
    <property type="match status" value="1"/>
</dbReference>
<keyword evidence="3" id="KW-1185">Reference proteome</keyword>
<proteinExistence type="predicted"/>
<evidence type="ECO:0000313" key="3">
    <source>
        <dbReference type="Proteomes" id="UP000501452"/>
    </source>
</evidence>
<dbReference type="InterPro" id="IPR016040">
    <property type="entry name" value="NAD(P)-bd_dom"/>
</dbReference>